<name>A0A0B0NC31_GOSAR</name>
<protein>
    <submittedName>
        <fullName evidence="2">Uncharacterized protein</fullName>
    </submittedName>
</protein>
<dbReference type="AlphaFoldDB" id="A0A0B0NC31"/>
<gene>
    <name evidence="2" type="ORF">F383_14244</name>
</gene>
<dbReference type="Proteomes" id="UP000032142">
    <property type="component" value="Unassembled WGS sequence"/>
</dbReference>
<evidence type="ECO:0000256" key="1">
    <source>
        <dbReference type="SAM" id="MobiDB-lite"/>
    </source>
</evidence>
<keyword evidence="3" id="KW-1185">Reference proteome</keyword>
<accession>A0A0B0NC31</accession>
<reference evidence="3" key="1">
    <citation type="submission" date="2014-09" db="EMBL/GenBank/DDBJ databases">
        <authorList>
            <person name="Mudge J."/>
            <person name="Ramaraj T."/>
            <person name="Lindquist I.E."/>
            <person name="Bharti A.K."/>
            <person name="Sundararajan A."/>
            <person name="Cameron C.T."/>
            <person name="Woodward J.E."/>
            <person name="May G.D."/>
            <person name="Brubaker C."/>
            <person name="Broadhvest J."/>
            <person name="Wilkins T.A."/>
        </authorList>
    </citation>
    <scope>NUCLEOTIDE SEQUENCE</scope>
    <source>
        <strain evidence="3">cv. AKA8401</strain>
    </source>
</reference>
<sequence>MRHCQHRLLRRQETGKLSPFTTHQKIPARISRR</sequence>
<evidence type="ECO:0000313" key="3">
    <source>
        <dbReference type="Proteomes" id="UP000032142"/>
    </source>
</evidence>
<organism evidence="2 3">
    <name type="scientific">Gossypium arboreum</name>
    <name type="common">Tree cotton</name>
    <name type="synonym">Gossypium nanking</name>
    <dbReference type="NCBI Taxonomy" id="29729"/>
    <lineage>
        <taxon>Eukaryota</taxon>
        <taxon>Viridiplantae</taxon>
        <taxon>Streptophyta</taxon>
        <taxon>Embryophyta</taxon>
        <taxon>Tracheophyta</taxon>
        <taxon>Spermatophyta</taxon>
        <taxon>Magnoliopsida</taxon>
        <taxon>eudicotyledons</taxon>
        <taxon>Gunneridae</taxon>
        <taxon>Pentapetalae</taxon>
        <taxon>rosids</taxon>
        <taxon>malvids</taxon>
        <taxon>Malvales</taxon>
        <taxon>Malvaceae</taxon>
        <taxon>Malvoideae</taxon>
        <taxon>Gossypium</taxon>
    </lineage>
</organism>
<proteinExistence type="predicted"/>
<dbReference type="EMBL" id="KN390484">
    <property type="protein sequence ID" value="KHG09334.1"/>
    <property type="molecule type" value="Genomic_DNA"/>
</dbReference>
<feature type="region of interest" description="Disordered" evidence="1">
    <location>
        <begin position="1"/>
        <end position="33"/>
    </location>
</feature>
<evidence type="ECO:0000313" key="2">
    <source>
        <dbReference type="EMBL" id="KHG09334.1"/>
    </source>
</evidence>